<keyword evidence="1" id="KW-0328">Glycosyltransferase</keyword>
<dbReference type="EC" id="2.4.-.-" evidence="1"/>
<reference evidence="1 2" key="1">
    <citation type="submission" date="2024-01" db="EMBL/GenBank/DDBJ databases">
        <authorList>
            <person name="Deng Y."/>
            <person name="Su J."/>
        </authorList>
    </citation>
    <scope>NUCLEOTIDE SEQUENCE [LARGE SCALE GENOMIC DNA]</scope>
    <source>
        <strain evidence="1 2">CPCC 100088</strain>
    </source>
</reference>
<sequence>MTKSDESPELPRWGVVGTMDEPVPLVAAWVAHHLAIGASEVHVVFDRPDPPAERLLRGVAGCFVHRSGEDGWVRHWNAQRPSRHQARQKYNATRIANEVDVAWMVHCDADEFIHLERPFEWELAKTHEKAWLRLEVLERTFVPDVTGNDIFQGVFRKRWDAFSEEGEAFYGARAQFLNRGVSGHIAGKACTRVGQGYVLGVHHPTEHWDAPGGTVTLPYRPSYNARLMHFDGLTPLHYILKMMRRALTQVQGDPVPYAEPRVAQFREAAARARDPQALWDQWYAVQGVTEAEEVGLLKRHLLERIACPVLGHARALFPELDFTSAGFDRLLMEHEAALIGRAREELGFDARAFAMDGIAG</sequence>
<dbReference type="Proteomes" id="UP001438953">
    <property type="component" value="Unassembled WGS sequence"/>
</dbReference>
<evidence type="ECO:0000313" key="1">
    <source>
        <dbReference type="EMBL" id="MER5170900.1"/>
    </source>
</evidence>
<reference evidence="1 2" key="2">
    <citation type="submission" date="2024-06" db="EMBL/GenBank/DDBJ databases">
        <title>Thioclava kandeliae sp. nov. from a rhizosphere soil sample of Kandelia candel in a mangrove.</title>
        <authorList>
            <person name="Mu T."/>
        </authorList>
    </citation>
    <scope>NUCLEOTIDE SEQUENCE [LARGE SCALE GENOMIC DNA]</scope>
    <source>
        <strain evidence="1 2">CPCC 100088</strain>
    </source>
</reference>
<dbReference type="RefSeq" id="WP_350934972.1">
    <property type="nucleotide sequence ID" value="NZ_JAYWLC010000002.1"/>
</dbReference>
<accession>A0ABV1SDU4</accession>
<dbReference type="EMBL" id="JAYWLC010000002">
    <property type="protein sequence ID" value="MER5170900.1"/>
    <property type="molecule type" value="Genomic_DNA"/>
</dbReference>
<name>A0ABV1SDU4_9RHOB</name>
<proteinExistence type="predicted"/>
<comment type="caution">
    <text evidence="1">The sequence shown here is derived from an EMBL/GenBank/DDBJ whole genome shotgun (WGS) entry which is preliminary data.</text>
</comment>
<dbReference type="Pfam" id="PF13704">
    <property type="entry name" value="Glyco_tranf_2_4"/>
    <property type="match status" value="1"/>
</dbReference>
<keyword evidence="2" id="KW-1185">Reference proteome</keyword>
<keyword evidence="1" id="KW-0808">Transferase</keyword>
<organism evidence="1 2">
    <name type="scientific">Thioclava kandeliae</name>
    <dbReference type="NCBI Taxonomy" id="3070818"/>
    <lineage>
        <taxon>Bacteria</taxon>
        <taxon>Pseudomonadati</taxon>
        <taxon>Pseudomonadota</taxon>
        <taxon>Alphaproteobacteria</taxon>
        <taxon>Rhodobacterales</taxon>
        <taxon>Paracoccaceae</taxon>
        <taxon>Thioclava</taxon>
    </lineage>
</organism>
<protein>
    <submittedName>
        <fullName evidence="1">Glycosyltransferase family 2 protein</fullName>
        <ecNumber evidence="1">2.4.-.-</ecNumber>
    </submittedName>
</protein>
<gene>
    <name evidence="1" type="ORF">VSX56_03850</name>
</gene>
<evidence type="ECO:0000313" key="2">
    <source>
        <dbReference type="Proteomes" id="UP001438953"/>
    </source>
</evidence>
<dbReference type="GO" id="GO:0016757">
    <property type="term" value="F:glycosyltransferase activity"/>
    <property type="evidence" value="ECO:0007669"/>
    <property type="project" value="UniProtKB-KW"/>
</dbReference>